<dbReference type="InterPro" id="IPR032823">
    <property type="entry name" value="BCA_ABC_TP_C"/>
</dbReference>
<dbReference type="SUPFAM" id="SSF52540">
    <property type="entry name" value="P-loop containing nucleoside triphosphate hydrolases"/>
    <property type="match status" value="1"/>
</dbReference>
<evidence type="ECO:0000256" key="4">
    <source>
        <dbReference type="ARBA" id="ARBA00022692"/>
    </source>
</evidence>
<dbReference type="InterPro" id="IPR043428">
    <property type="entry name" value="LivM-like"/>
</dbReference>
<feature type="transmembrane region" description="Helical" evidence="9">
    <location>
        <begin position="63"/>
        <end position="82"/>
    </location>
</feature>
<feature type="transmembrane region" description="Helical" evidence="9">
    <location>
        <begin position="246"/>
        <end position="264"/>
    </location>
</feature>
<dbReference type="InterPro" id="IPR027417">
    <property type="entry name" value="P-loop_NTPase"/>
</dbReference>
<feature type="transmembrane region" description="Helical" evidence="9">
    <location>
        <begin position="158"/>
        <end position="176"/>
    </location>
</feature>
<feature type="transmembrane region" description="Helical" evidence="9">
    <location>
        <begin position="197"/>
        <end position="215"/>
    </location>
</feature>
<feature type="transmembrane region" description="Helical" evidence="9">
    <location>
        <begin position="88"/>
        <end position="108"/>
    </location>
</feature>
<dbReference type="InterPro" id="IPR051120">
    <property type="entry name" value="ABC_AA/LPS_Transport"/>
</dbReference>
<evidence type="ECO:0000259" key="10">
    <source>
        <dbReference type="PROSITE" id="PS50893"/>
    </source>
</evidence>
<dbReference type="PANTHER" id="PTHR45772">
    <property type="entry name" value="CONSERVED COMPONENT OF ABC TRANSPORTER FOR NATURAL AMINO ACIDS-RELATED"/>
    <property type="match status" value="1"/>
</dbReference>
<keyword evidence="2" id="KW-0813">Transport</keyword>
<dbReference type="InterPro" id="IPR001851">
    <property type="entry name" value="ABC_transp_permease"/>
</dbReference>
<keyword evidence="4 9" id="KW-0812">Transmembrane</keyword>
<dbReference type="GO" id="GO:0015658">
    <property type="term" value="F:branched-chain amino acid transmembrane transporter activity"/>
    <property type="evidence" value="ECO:0007669"/>
    <property type="project" value="InterPro"/>
</dbReference>
<reference evidence="11" key="1">
    <citation type="submission" date="2020-05" db="EMBL/GenBank/DDBJ databases">
        <authorList>
            <person name="Chiriac C."/>
            <person name="Salcher M."/>
            <person name="Ghai R."/>
            <person name="Kavagutti S V."/>
        </authorList>
    </citation>
    <scope>NUCLEOTIDE SEQUENCE</scope>
</reference>
<dbReference type="GO" id="GO:0005886">
    <property type="term" value="C:plasma membrane"/>
    <property type="evidence" value="ECO:0007669"/>
    <property type="project" value="UniProtKB-SubCell"/>
</dbReference>
<keyword evidence="5" id="KW-0547">Nucleotide-binding</keyword>
<dbReference type="Pfam" id="PF02653">
    <property type="entry name" value="BPD_transp_2"/>
    <property type="match status" value="1"/>
</dbReference>
<evidence type="ECO:0000313" key="11">
    <source>
        <dbReference type="EMBL" id="CAB4546192.1"/>
    </source>
</evidence>
<accession>A0A6J6C4F7</accession>
<evidence type="ECO:0000256" key="2">
    <source>
        <dbReference type="ARBA" id="ARBA00022448"/>
    </source>
</evidence>
<feature type="transmembrane region" description="Helical" evidence="9">
    <location>
        <begin position="276"/>
        <end position="306"/>
    </location>
</feature>
<evidence type="ECO:0000256" key="7">
    <source>
        <dbReference type="ARBA" id="ARBA00022989"/>
    </source>
</evidence>
<dbReference type="CDD" id="cd06581">
    <property type="entry name" value="TM_PBP1_LivM_like"/>
    <property type="match status" value="1"/>
</dbReference>
<dbReference type="CDD" id="cd03219">
    <property type="entry name" value="ABC_Mj1267_LivG_branched"/>
    <property type="match status" value="1"/>
</dbReference>
<evidence type="ECO:0000256" key="6">
    <source>
        <dbReference type="ARBA" id="ARBA00022840"/>
    </source>
</evidence>
<dbReference type="InterPro" id="IPR003593">
    <property type="entry name" value="AAA+_ATPase"/>
</dbReference>
<evidence type="ECO:0000256" key="5">
    <source>
        <dbReference type="ARBA" id="ARBA00022741"/>
    </source>
</evidence>
<dbReference type="Gene3D" id="3.40.50.300">
    <property type="entry name" value="P-loop containing nucleotide triphosphate hydrolases"/>
    <property type="match status" value="1"/>
</dbReference>
<evidence type="ECO:0000256" key="9">
    <source>
        <dbReference type="SAM" id="Phobius"/>
    </source>
</evidence>
<keyword evidence="3" id="KW-1003">Cell membrane</keyword>
<protein>
    <submittedName>
        <fullName evidence="11">Unannotated protein</fullName>
    </submittedName>
</protein>
<evidence type="ECO:0000256" key="8">
    <source>
        <dbReference type="ARBA" id="ARBA00023136"/>
    </source>
</evidence>
<name>A0A6J6C4F7_9ZZZZ</name>
<evidence type="ECO:0000256" key="3">
    <source>
        <dbReference type="ARBA" id="ARBA00022475"/>
    </source>
</evidence>
<dbReference type="PROSITE" id="PS50893">
    <property type="entry name" value="ABC_TRANSPORTER_2"/>
    <property type="match status" value="1"/>
</dbReference>
<organism evidence="11">
    <name type="scientific">freshwater metagenome</name>
    <dbReference type="NCBI Taxonomy" id="449393"/>
    <lineage>
        <taxon>unclassified sequences</taxon>
        <taxon>metagenomes</taxon>
        <taxon>ecological metagenomes</taxon>
    </lineage>
</organism>
<dbReference type="InterPro" id="IPR003439">
    <property type="entry name" value="ABC_transporter-like_ATP-bd"/>
</dbReference>
<dbReference type="Pfam" id="PF00005">
    <property type="entry name" value="ABC_tran"/>
    <property type="match status" value="1"/>
</dbReference>
<feature type="domain" description="ABC transporter" evidence="10">
    <location>
        <begin position="413"/>
        <end position="646"/>
    </location>
</feature>
<dbReference type="Pfam" id="PF12399">
    <property type="entry name" value="BCA_ABC_TP_C"/>
    <property type="match status" value="1"/>
</dbReference>
<keyword evidence="8 9" id="KW-0472">Membrane</keyword>
<gene>
    <name evidence="11" type="ORF">UFOPK1493_00696</name>
</gene>
<keyword evidence="7 9" id="KW-1133">Transmembrane helix</keyword>
<dbReference type="EMBL" id="CAEZSR010000015">
    <property type="protein sequence ID" value="CAB4546192.1"/>
    <property type="molecule type" value="Genomic_DNA"/>
</dbReference>
<evidence type="ECO:0000256" key="1">
    <source>
        <dbReference type="ARBA" id="ARBA00004651"/>
    </source>
</evidence>
<proteinExistence type="predicted"/>
<dbReference type="GO" id="GO:0016887">
    <property type="term" value="F:ATP hydrolysis activity"/>
    <property type="evidence" value="ECO:0007669"/>
    <property type="project" value="InterPro"/>
</dbReference>
<comment type="subcellular location">
    <subcellularLocation>
        <location evidence="1">Cell membrane</location>
        <topology evidence="1">Multi-pass membrane protein</topology>
    </subcellularLocation>
</comment>
<feature type="transmembrane region" description="Helical" evidence="9">
    <location>
        <begin position="36"/>
        <end position="56"/>
    </location>
</feature>
<dbReference type="GO" id="GO:0005524">
    <property type="term" value="F:ATP binding"/>
    <property type="evidence" value="ECO:0007669"/>
    <property type="project" value="UniProtKB-KW"/>
</dbReference>
<feature type="transmembrane region" description="Helical" evidence="9">
    <location>
        <begin position="129"/>
        <end position="152"/>
    </location>
</feature>
<sequence>MAADRTAPLARTVTVARPTVGAPVRSQLRSVALPSLVGNLGFLVVILAIGALYASGGSSARDLLIGDLFVNLVLVLGFQVFIGNTGVLSFGHLGIASVAAYTMALLAVPSDRKTVLIPNAPWGIPEIELSPLAASLIGIGAGIAVAFLLGLVAARTSGLAATMITLAFLAIVRQVAENRKDLTGGAQNLSSVPRIDGWTWPVVGAAIAVGVAVMFRSSKVGRYAVATREDELAAGAMGVEVFRPRLIAFVVSGALVALGGILRVQSLGSIGPSQFSFEFTILILAMLVVGGMRTVTGAIAGTVLITVGKEVTRFLGDGPNFLGFDWPVVDGLPDLFLAGALLAVLLTRPNGLLGEFDLGRWLTRHFVRRPARAATPGSESAPEAGDAATADVPTDPVVSAVAPAGPAPADEALTTAGLGVVFGGFTAVDDVSIRVEPGRIHGLIGPNGAGKTTFVNLLTGLVEPTTGTVRIGDRELTGAPYRRARAGVSRTFQNLRVFPALTVRENIAIADLVAHDHRSHRPGVSVDELLALSDLEHMADRSAATLDYGNQRRLEIARAAALRPDFLLLDEPTSGMSSAESLAMVDHVRRIATAIGSGVLVIDHDLGFITNICEYVTVLDQGAVLAEGTAAEIQRDQRVIDAYLGSQHG</sequence>
<keyword evidence="6" id="KW-0067">ATP-binding</keyword>
<dbReference type="AlphaFoldDB" id="A0A6J6C4F7"/>
<dbReference type="SMART" id="SM00382">
    <property type="entry name" value="AAA"/>
    <property type="match status" value="1"/>
</dbReference>